<protein>
    <submittedName>
        <fullName evidence="1">Uncharacterized protein</fullName>
    </submittedName>
</protein>
<dbReference type="AlphaFoldDB" id="A0AAD5C605"/>
<dbReference type="EMBL" id="JAMZMK010009658">
    <property type="protein sequence ID" value="KAI7734734.1"/>
    <property type="molecule type" value="Genomic_DNA"/>
</dbReference>
<dbReference type="Proteomes" id="UP001206925">
    <property type="component" value="Unassembled WGS sequence"/>
</dbReference>
<keyword evidence="2" id="KW-1185">Reference proteome</keyword>
<accession>A0AAD5C605</accession>
<reference evidence="1" key="1">
    <citation type="submission" date="2022-06" db="EMBL/GenBank/DDBJ databases">
        <title>Uncovering the hologenomic basis of an extraordinary plant invasion.</title>
        <authorList>
            <person name="Bieker V.C."/>
            <person name="Martin M.D."/>
            <person name="Gilbert T."/>
            <person name="Hodgins K."/>
            <person name="Battlay P."/>
            <person name="Petersen B."/>
            <person name="Wilson J."/>
        </authorList>
    </citation>
    <scope>NUCLEOTIDE SEQUENCE</scope>
    <source>
        <strain evidence="1">AA19_3_7</strain>
        <tissue evidence="1">Leaf</tissue>
    </source>
</reference>
<sequence length="239" mass="27326">KRKGYVAVLKALSLGNSLSTRNSKRYYEFQQAAMVKSLDTLLLRSSARASRLINDSLDLFRPFPTNFSLIHIVPYFKIRKNDLATITASSTILTQGFAISGLLNEIHKPTIYSTCSTIGVVNNARKYGDIELCGSSFSKSNNFLNDLFSFGEIQYKNERNQIFQKTSFFLIRIITRPNLFNNWISGVIEQYGLMKHGDHIGVVIQRKLGPLLLGSYSQFICILEQRKICWEQIPQLWRL</sequence>
<name>A0AAD5C605_AMBAR</name>
<proteinExistence type="predicted"/>
<evidence type="ECO:0000313" key="1">
    <source>
        <dbReference type="EMBL" id="KAI7734734.1"/>
    </source>
</evidence>
<comment type="caution">
    <text evidence="1">The sequence shown here is derived from an EMBL/GenBank/DDBJ whole genome shotgun (WGS) entry which is preliminary data.</text>
</comment>
<organism evidence="1 2">
    <name type="scientific">Ambrosia artemisiifolia</name>
    <name type="common">Common ragweed</name>
    <dbReference type="NCBI Taxonomy" id="4212"/>
    <lineage>
        <taxon>Eukaryota</taxon>
        <taxon>Viridiplantae</taxon>
        <taxon>Streptophyta</taxon>
        <taxon>Embryophyta</taxon>
        <taxon>Tracheophyta</taxon>
        <taxon>Spermatophyta</taxon>
        <taxon>Magnoliopsida</taxon>
        <taxon>eudicotyledons</taxon>
        <taxon>Gunneridae</taxon>
        <taxon>Pentapetalae</taxon>
        <taxon>asterids</taxon>
        <taxon>campanulids</taxon>
        <taxon>Asterales</taxon>
        <taxon>Asteraceae</taxon>
        <taxon>Asteroideae</taxon>
        <taxon>Heliantheae alliance</taxon>
        <taxon>Heliantheae</taxon>
        <taxon>Ambrosia</taxon>
    </lineage>
</organism>
<evidence type="ECO:0000313" key="2">
    <source>
        <dbReference type="Proteomes" id="UP001206925"/>
    </source>
</evidence>
<feature type="non-terminal residue" evidence="1">
    <location>
        <position position="239"/>
    </location>
</feature>
<gene>
    <name evidence="1" type="ORF">M8C21_033110</name>
</gene>